<proteinExistence type="predicted"/>
<accession>A0AA43U1J7</accession>
<name>A0AA43U1J7_9LECA</name>
<gene>
    <name evidence="1" type="ORF">OHK93_003771</name>
</gene>
<dbReference type="Proteomes" id="UP001161017">
    <property type="component" value="Unassembled WGS sequence"/>
</dbReference>
<keyword evidence="2" id="KW-1185">Reference proteome</keyword>
<organism evidence="1 2">
    <name type="scientific">Ramalina farinacea</name>
    <dbReference type="NCBI Taxonomy" id="258253"/>
    <lineage>
        <taxon>Eukaryota</taxon>
        <taxon>Fungi</taxon>
        <taxon>Dikarya</taxon>
        <taxon>Ascomycota</taxon>
        <taxon>Pezizomycotina</taxon>
        <taxon>Lecanoromycetes</taxon>
        <taxon>OSLEUM clade</taxon>
        <taxon>Lecanoromycetidae</taxon>
        <taxon>Lecanorales</taxon>
        <taxon>Lecanorineae</taxon>
        <taxon>Ramalinaceae</taxon>
        <taxon>Ramalina</taxon>
    </lineage>
</organism>
<reference evidence="1" key="1">
    <citation type="journal article" date="2023" name="Genome Biol. Evol.">
        <title>First Whole Genome Sequence and Flow Cytometry Genome Size Data for the Lichen-Forming Fungus Ramalina farinacea (Ascomycota).</title>
        <authorList>
            <person name="Llewellyn T."/>
            <person name="Mian S."/>
            <person name="Hill R."/>
            <person name="Leitch I.J."/>
            <person name="Gaya E."/>
        </authorList>
    </citation>
    <scope>NUCLEOTIDE SEQUENCE</scope>
    <source>
        <strain evidence="1">LIQ254RAFAR</strain>
    </source>
</reference>
<sequence>MDEAVVAITADTPPTTAQEVPTALQSMTNAVASAHAAAAGTTATSDTVTEFLLARSWGEFTNQVEELMADYVEQKPNLAGVFGLQEAIYEQCEAFNTAFQDYATFTLGLVTLDDPYWYEIFYNTANATGDPPHSGIVVTLDAYNTAGT</sequence>
<evidence type="ECO:0000313" key="1">
    <source>
        <dbReference type="EMBL" id="MDI1492557.1"/>
    </source>
</evidence>
<dbReference type="AlphaFoldDB" id="A0AA43U1J7"/>
<evidence type="ECO:0000313" key="2">
    <source>
        <dbReference type="Proteomes" id="UP001161017"/>
    </source>
</evidence>
<comment type="caution">
    <text evidence="1">The sequence shown here is derived from an EMBL/GenBank/DDBJ whole genome shotgun (WGS) entry which is preliminary data.</text>
</comment>
<dbReference type="EMBL" id="JAPUFD010000019">
    <property type="protein sequence ID" value="MDI1492557.1"/>
    <property type="molecule type" value="Genomic_DNA"/>
</dbReference>
<protein>
    <submittedName>
        <fullName evidence="1">Uncharacterized protein</fullName>
    </submittedName>
</protein>